<keyword evidence="2" id="KW-1185">Reference proteome</keyword>
<reference evidence="1" key="1">
    <citation type="submission" date="2021-02" db="EMBL/GenBank/DDBJ databases">
        <authorList>
            <consortium name="DOE Joint Genome Institute"/>
            <person name="Ahrendt S."/>
            <person name="Looney B.P."/>
            <person name="Miyauchi S."/>
            <person name="Morin E."/>
            <person name="Drula E."/>
            <person name="Courty P.E."/>
            <person name="Chicoki N."/>
            <person name="Fauchery L."/>
            <person name="Kohler A."/>
            <person name="Kuo A."/>
            <person name="Labutti K."/>
            <person name="Pangilinan J."/>
            <person name="Lipzen A."/>
            <person name="Riley R."/>
            <person name="Andreopoulos W."/>
            <person name="He G."/>
            <person name="Johnson J."/>
            <person name="Barry K.W."/>
            <person name="Grigoriev I.V."/>
            <person name="Nagy L."/>
            <person name="Hibbett D."/>
            <person name="Henrissat B."/>
            <person name="Matheny P.B."/>
            <person name="Labbe J."/>
            <person name="Martin F."/>
        </authorList>
    </citation>
    <scope>NUCLEOTIDE SEQUENCE</scope>
    <source>
        <strain evidence="1">FP105234-sp</strain>
    </source>
</reference>
<protein>
    <submittedName>
        <fullName evidence="1">DUF858-domain-containing protein</fullName>
    </submittedName>
</protein>
<evidence type="ECO:0000313" key="2">
    <source>
        <dbReference type="Proteomes" id="UP000814033"/>
    </source>
</evidence>
<sequence length="280" mass="30665">MSGERQPVVEDGIKYWASRPANDDGVLGGYGTGSLPRVESLGSRQFLLHLLPFLSTVPSAIRPLRPPARTRRSRALDVGAGVGRVTADTLLPLISDVVLLEPVESLVQVALSRGKESTNAEPSSKNGVRKWKGISDGSRSVTFYQGTLQAFDPANPVGTAKFLGRVGYALPDGADEGGFDVLWCQWCLMYMTDPDLVAFLRRSRSSLRDAQSVIVVKENVCSDKDEHTEAVEFDEEDSSVTRSDLAWKRVFREAGLSLVHQQVQNGLPPGLFMVKMYALR</sequence>
<organism evidence="1 2">
    <name type="scientific">Auriscalpium vulgare</name>
    <dbReference type="NCBI Taxonomy" id="40419"/>
    <lineage>
        <taxon>Eukaryota</taxon>
        <taxon>Fungi</taxon>
        <taxon>Dikarya</taxon>
        <taxon>Basidiomycota</taxon>
        <taxon>Agaricomycotina</taxon>
        <taxon>Agaricomycetes</taxon>
        <taxon>Russulales</taxon>
        <taxon>Auriscalpiaceae</taxon>
        <taxon>Auriscalpium</taxon>
    </lineage>
</organism>
<name>A0ACB8SBZ9_9AGAM</name>
<reference evidence="1" key="2">
    <citation type="journal article" date="2022" name="New Phytol.">
        <title>Evolutionary transition to the ectomycorrhizal habit in the genomes of a hyperdiverse lineage of mushroom-forming fungi.</title>
        <authorList>
            <person name="Looney B."/>
            <person name="Miyauchi S."/>
            <person name="Morin E."/>
            <person name="Drula E."/>
            <person name="Courty P.E."/>
            <person name="Kohler A."/>
            <person name="Kuo A."/>
            <person name="LaButti K."/>
            <person name="Pangilinan J."/>
            <person name="Lipzen A."/>
            <person name="Riley R."/>
            <person name="Andreopoulos W."/>
            <person name="He G."/>
            <person name="Johnson J."/>
            <person name="Nolan M."/>
            <person name="Tritt A."/>
            <person name="Barry K.W."/>
            <person name="Grigoriev I.V."/>
            <person name="Nagy L.G."/>
            <person name="Hibbett D."/>
            <person name="Henrissat B."/>
            <person name="Matheny P.B."/>
            <person name="Labbe J."/>
            <person name="Martin F.M."/>
        </authorList>
    </citation>
    <scope>NUCLEOTIDE SEQUENCE</scope>
    <source>
        <strain evidence="1">FP105234-sp</strain>
    </source>
</reference>
<proteinExistence type="predicted"/>
<evidence type="ECO:0000313" key="1">
    <source>
        <dbReference type="EMBL" id="KAI0054129.1"/>
    </source>
</evidence>
<comment type="caution">
    <text evidence="1">The sequence shown here is derived from an EMBL/GenBank/DDBJ whole genome shotgun (WGS) entry which is preliminary data.</text>
</comment>
<dbReference type="EMBL" id="MU275838">
    <property type="protein sequence ID" value="KAI0054129.1"/>
    <property type="molecule type" value="Genomic_DNA"/>
</dbReference>
<dbReference type="Proteomes" id="UP000814033">
    <property type="component" value="Unassembled WGS sequence"/>
</dbReference>
<accession>A0ACB8SBZ9</accession>
<gene>
    <name evidence="1" type="ORF">FA95DRAFT_1530139</name>
</gene>